<dbReference type="PANTHER" id="PTHR43806">
    <property type="entry name" value="PEPTIDASE S8"/>
    <property type="match status" value="1"/>
</dbReference>
<dbReference type="Pfam" id="PF00082">
    <property type="entry name" value="Peptidase_S8"/>
    <property type="match status" value="1"/>
</dbReference>
<dbReference type="CDD" id="cd00306">
    <property type="entry name" value="Peptidases_S8_S53"/>
    <property type="match status" value="1"/>
</dbReference>
<dbReference type="PROSITE" id="PS51892">
    <property type="entry name" value="SUBTILASE"/>
    <property type="match status" value="1"/>
</dbReference>
<dbReference type="Proteomes" id="UP001215956">
    <property type="component" value="Unassembled WGS sequence"/>
</dbReference>
<dbReference type="InterPro" id="IPR000209">
    <property type="entry name" value="Peptidase_S8/S53_dom"/>
</dbReference>
<dbReference type="InterPro" id="IPR015500">
    <property type="entry name" value="Peptidase_S8_subtilisin-rel"/>
</dbReference>
<feature type="domain" description="Peptidase S8/S53" evidence="6">
    <location>
        <begin position="165"/>
        <end position="429"/>
    </location>
</feature>
<evidence type="ECO:0000256" key="5">
    <source>
        <dbReference type="PROSITE-ProRule" id="PRU01240"/>
    </source>
</evidence>
<dbReference type="InterPro" id="IPR050131">
    <property type="entry name" value="Peptidase_S8_subtilisin-like"/>
</dbReference>
<keyword evidence="3 5" id="KW-0378">Hydrolase</keyword>
<feature type="active site" description="Charge relay system" evidence="5">
    <location>
        <position position="208"/>
    </location>
</feature>
<dbReference type="InterPro" id="IPR036852">
    <property type="entry name" value="Peptidase_S8/S53_dom_sf"/>
</dbReference>
<proteinExistence type="inferred from homology"/>
<evidence type="ECO:0000256" key="2">
    <source>
        <dbReference type="ARBA" id="ARBA00022670"/>
    </source>
</evidence>
<reference evidence="7 8" key="1">
    <citation type="submission" date="2023-03" db="EMBL/GenBank/DDBJ databases">
        <title>Whole genome sequencing of Methanotrichaceae archaeon M04Ac.</title>
        <authorList>
            <person name="Khomyakova M.A."/>
            <person name="Merkel A.Y."/>
            <person name="Slobodkin A.I."/>
        </authorList>
    </citation>
    <scope>NUCLEOTIDE SEQUENCE [LARGE SCALE GENOMIC DNA]</scope>
    <source>
        <strain evidence="7 8">M04Ac</strain>
    </source>
</reference>
<dbReference type="RefSeq" id="WP_316969879.1">
    <property type="nucleotide sequence ID" value="NZ_JARFPL010000050.1"/>
</dbReference>
<evidence type="ECO:0000256" key="1">
    <source>
        <dbReference type="ARBA" id="ARBA00011073"/>
    </source>
</evidence>
<dbReference type="PROSITE" id="PS00138">
    <property type="entry name" value="SUBTILASE_SER"/>
    <property type="match status" value="1"/>
</dbReference>
<sequence>MVEEAKTSPKKGKGETMQVIVEIRMPKGEGPGFALQMAGGLTVSGFRLDTEYKPVPVPSSSKEPGMALDLEAKREEIVLVRGEIAKDNIEDLKKQPNVINVWPDAKIAPFEKKDFSDNVILASKEAFGTCPIPPCDCEPWNAKGGISDVAKYLGVDKIWDAGYKGNGMVIGVVDGGITAQGRVTGGKIPNVTGGWPVSDWGTKDLWDHGNMCATDVLGMAPQANVYDLRIAADTMSGLISNAIQAYEWAIQQHKKDGTPHVLSNSWGVYQKNWDVEYATNPNHPFTKKVEEAINEGILVLFAAGNCGEACPSSNCGGDKGPGKSIWGANGHPAVMTVGAANTEGKLVGYSSQGPASLDEHKPDFCAISHFKGYFTSDTGTSAACPVAAGVVALLKQYKSSYTQSAVKQDLKNTANNIGPDGWDKHSGSGIIQPAKIVVTEEGGVESCDKNKELASKYLEAYKIEGDNRYLCYYYYYLAKYYYCMYQQTGNQKHLCYYYYYLALYYRCAYQVTNNQKNLCYSYYYLASYYCCMYKVTDDKRYLCYCYYYVAMYYYCLYRTTWDQKYLGLYQQYATAYKNCIQ</sequence>
<comment type="similarity">
    <text evidence="1 5">Belongs to the peptidase S8 family.</text>
</comment>
<keyword evidence="4 5" id="KW-0720">Serine protease</keyword>
<comment type="caution">
    <text evidence="7">The sequence shown here is derived from an EMBL/GenBank/DDBJ whole genome shotgun (WGS) entry which is preliminary data.</text>
</comment>
<keyword evidence="8" id="KW-1185">Reference proteome</keyword>
<evidence type="ECO:0000313" key="8">
    <source>
        <dbReference type="Proteomes" id="UP001215956"/>
    </source>
</evidence>
<dbReference type="PANTHER" id="PTHR43806:SF11">
    <property type="entry name" value="CEREVISIN-RELATED"/>
    <property type="match status" value="1"/>
</dbReference>
<organism evidence="7 8">
    <name type="scientific">Candidatus Methanocrinis alkalitolerans</name>
    <dbReference type="NCBI Taxonomy" id="3033395"/>
    <lineage>
        <taxon>Archaea</taxon>
        <taxon>Methanobacteriati</taxon>
        <taxon>Methanobacteriota</taxon>
        <taxon>Stenosarchaea group</taxon>
        <taxon>Methanomicrobia</taxon>
        <taxon>Methanotrichales</taxon>
        <taxon>Methanotrichaceae</taxon>
        <taxon>Methanocrinis</taxon>
    </lineage>
</organism>
<evidence type="ECO:0000259" key="6">
    <source>
        <dbReference type="Pfam" id="PF00082"/>
    </source>
</evidence>
<feature type="active site" description="Charge relay system" evidence="5">
    <location>
        <position position="174"/>
    </location>
</feature>
<evidence type="ECO:0000256" key="4">
    <source>
        <dbReference type="ARBA" id="ARBA00022825"/>
    </source>
</evidence>
<protein>
    <submittedName>
        <fullName evidence="7">S8 family serine peptidase</fullName>
    </submittedName>
</protein>
<dbReference type="InterPro" id="IPR023828">
    <property type="entry name" value="Peptidase_S8_Ser-AS"/>
</dbReference>
<dbReference type="EMBL" id="JARFPL010000050">
    <property type="protein sequence ID" value="MDF0594183.1"/>
    <property type="molecule type" value="Genomic_DNA"/>
</dbReference>
<dbReference type="SUPFAM" id="SSF52743">
    <property type="entry name" value="Subtilisin-like"/>
    <property type="match status" value="1"/>
</dbReference>
<evidence type="ECO:0000313" key="7">
    <source>
        <dbReference type="EMBL" id="MDF0594183.1"/>
    </source>
</evidence>
<gene>
    <name evidence="7" type="ORF">P0O24_11385</name>
</gene>
<dbReference type="PRINTS" id="PR00723">
    <property type="entry name" value="SUBTILISIN"/>
</dbReference>
<dbReference type="Gene3D" id="3.40.50.200">
    <property type="entry name" value="Peptidase S8/S53 domain"/>
    <property type="match status" value="1"/>
</dbReference>
<name>A0ABT5XHI0_9EURY</name>
<keyword evidence="2 5" id="KW-0645">Protease</keyword>
<evidence type="ECO:0000256" key="3">
    <source>
        <dbReference type="ARBA" id="ARBA00022801"/>
    </source>
</evidence>
<feature type="active site" description="Charge relay system" evidence="5">
    <location>
        <position position="381"/>
    </location>
</feature>
<accession>A0ABT5XHI0</accession>